<dbReference type="SUPFAM" id="SSF48065">
    <property type="entry name" value="DBL homology domain (DH-domain)"/>
    <property type="match status" value="1"/>
</dbReference>
<dbReference type="SMART" id="SM00233">
    <property type="entry name" value="PH"/>
    <property type="match status" value="1"/>
</dbReference>
<dbReference type="InterPro" id="IPR035899">
    <property type="entry name" value="DBL_dom_sf"/>
</dbReference>
<dbReference type="STRING" id="34720.A0A195FG48"/>
<keyword evidence="19" id="KW-1185">Reference proteome</keyword>
<dbReference type="PROSITE" id="PS00479">
    <property type="entry name" value="ZF_DAG_PE_1"/>
    <property type="match status" value="1"/>
</dbReference>
<evidence type="ECO:0000256" key="9">
    <source>
        <dbReference type="PROSITE-ProRule" id="PRU00191"/>
    </source>
</evidence>
<dbReference type="Gene3D" id="3.30.505.10">
    <property type="entry name" value="SH2 domain"/>
    <property type="match status" value="1"/>
</dbReference>
<dbReference type="GO" id="GO:0008270">
    <property type="term" value="F:zinc ion binding"/>
    <property type="evidence" value="ECO:0007669"/>
    <property type="project" value="UniProtKB-KW"/>
</dbReference>
<dbReference type="InterPro" id="IPR036860">
    <property type="entry name" value="SH2_dom_sf"/>
</dbReference>
<dbReference type="EMBL" id="KQ981625">
    <property type="protein sequence ID" value="KYN38999.1"/>
    <property type="molecule type" value="Genomic_DNA"/>
</dbReference>
<evidence type="ECO:0000256" key="3">
    <source>
        <dbReference type="ARBA" id="ARBA00022658"/>
    </source>
</evidence>
<keyword evidence="4" id="KW-0479">Metal-binding</keyword>
<dbReference type="InterPro" id="IPR037832">
    <property type="entry name" value="PH_Vav"/>
</dbReference>
<dbReference type="CDD" id="cd00160">
    <property type="entry name" value="RhoGEF"/>
    <property type="match status" value="1"/>
</dbReference>
<dbReference type="SMART" id="SM00033">
    <property type="entry name" value="CH"/>
    <property type="match status" value="1"/>
</dbReference>
<evidence type="ECO:0000259" key="13">
    <source>
        <dbReference type="PROSITE" id="PS50002"/>
    </source>
</evidence>
<evidence type="ECO:0000256" key="8">
    <source>
        <dbReference type="ARBA" id="ARBA00022999"/>
    </source>
</evidence>
<name>A0A195FG48_9HYME</name>
<dbReference type="SMART" id="SM00325">
    <property type="entry name" value="RhoGEF"/>
    <property type="match status" value="1"/>
</dbReference>
<keyword evidence="5" id="KW-0677">Repeat</keyword>
<keyword evidence="8 9" id="KW-0727">SH2 domain</keyword>
<dbReference type="Proteomes" id="UP000078541">
    <property type="component" value="Unassembled WGS sequence"/>
</dbReference>
<dbReference type="InterPro" id="IPR036028">
    <property type="entry name" value="SH3-like_dom_sf"/>
</dbReference>
<evidence type="ECO:0000313" key="18">
    <source>
        <dbReference type="EMBL" id="KYN38999.1"/>
    </source>
</evidence>
<feature type="domain" description="Calponin-homology (CH)" evidence="16">
    <location>
        <begin position="10"/>
        <end position="128"/>
    </location>
</feature>
<dbReference type="GO" id="GO:0005737">
    <property type="term" value="C:cytoplasm"/>
    <property type="evidence" value="ECO:0007669"/>
    <property type="project" value="TreeGrafter"/>
</dbReference>
<dbReference type="CDD" id="cd21201">
    <property type="entry name" value="CH_VAV"/>
    <property type="match status" value="1"/>
</dbReference>
<feature type="region of interest" description="Disordered" evidence="11">
    <location>
        <begin position="218"/>
        <end position="238"/>
    </location>
</feature>
<dbReference type="Gene3D" id="1.20.900.10">
    <property type="entry name" value="Dbl homology (DH) domain"/>
    <property type="match status" value="1"/>
</dbReference>
<dbReference type="InterPro" id="IPR001715">
    <property type="entry name" value="CH_dom"/>
</dbReference>
<dbReference type="GO" id="GO:0016477">
    <property type="term" value="P:cell migration"/>
    <property type="evidence" value="ECO:0007669"/>
    <property type="project" value="TreeGrafter"/>
</dbReference>
<dbReference type="SUPFAM" id="SSF55550">
    <property type="entry name" value="SH2 domain"/>
    <property type="match status" value="1"/>
</dbReference>
<dbReference type="SUPFAM" id="SSF50729">
    <property type="entry name" value="PH domain-like"/>
    <property type="match status" value="1"/>
</dbReference>
<dbReference type="InterPro" id="IPR001452">
    <property type="entry name" value="SH3_domain"/>
</dbReference>
<dbReference type="Gene3D" id="2.30.30.40">
    <property type="entry name" value="SH3 Domains"/>
    <property type="match status" value="1"/>
</dbReference>
<dbReference type="InterPro" id="IPR035031">
    <property type="entry name" value="Vav_SH2_invertebrate"/>
</dbReference>
<organism evidence="18 19">
    <name type="scientific">Trachymyrmex septentrionalis</name>
    <dbReference type="NCBI Taxonomy" id="34720"/>
    <lineage>
        <taxon>Eukaryota</taxon>
        <taxon>Metazoa</taxon>
        <taxon>Ecdysozoa</taxon>
        <taxon>Arthropoda</taxon>
        <taxon>Hexapoda</taxon>
        <taxon>Insecta</taxon>
        <taxon>Pterygota</taxon>
        <taxon>Neoptera</taxon>
        <taxon>Endopterygota</taxon>
        <taxon>Hymenoptera</taxon>
        <taxon>Apocrita</taxon>
        <taxon>Aculeata</taxon>
        <taxon>Formicoidea</taxon>
        <taxon>Formicidae</taxon>
        <taxon>Myrmicinae</taxon>
        <taxon>Trachymyrmex</taxon>
    </lineage>
</organism>
<dbReference type="CDD" id="cd01223">
    <property type="entry name" value="PH_Vav"/>
    <property type="match status" value="1"/>
</dbReference>
<dbReference type="Gene3D" id="1.10.418.10">
    <property type="entry name" value="Calponin-like domain"/>
    <property type="match status" value="1"/>
</dbReference>
<dbReference type="Pfam" id="PF00621">
    <property type="entry name" value="RhoGEF"/>
    <property type="match status" value="1"/>
</dbReference>
<evidence type="ECO:0000256" key="6">
    <source>
        <dbReference type="ARBA" id="ARBA00022771"/>
    </source>
</evidence>
<feature type="compositionally biased region" description="Basic and acidic residues" evidence="11">
    <location>
        <begin position="219"/>
        <end position="231"/>
    </location>
</feature>
<dbReference type="PROSITE" id="PS50010">
    <property type="entry name" value="DH_2"/>
    <property type="match status" value="1"/>
</dbReference>
<dbReference type="SUPFAM" id="SSF50044">
    <property type="entry name" value="SH3-domain"/>
    <property type="match status" value="1"/>
</dbReference>
<dbReference type="PROSITE" id="PS50081">
    <property type="entry name" value="ZF_DAG_PE_2"/>
    <property type="match status" value="1"/>
</dbReference>
<dbReference type="PROSITE" id="PS50002">
    <property type="entry name" value="SH3"/>
    <property type="match status" value="1"/>
</dbReference>
<dbReference type="GO" id="GO:0009653">
    <property type="term" value="P:anatomical structure morphogenesis"/>
    <property type="evidence" value="ECO:0007669"/>
    <property type="project" value="UniProtKB-ARBA"/>
</dbReference>
<dbReference type="Pfam" id="PF00130">
    <property type="entry name" value="C1_1"/>
    <property type="match status" value="1"/>
</dbReference>
<evidence type="ECO:0000313" key="19">
    <source>
        <dbReference type="Proteomes" id="UP000078541"/>
    </source>
</evidence>
<feature type="domain" description="DH" evidence="15">
    <location>
        <begin position="278"/>
        <end position="456"/>
    </location>
</feature>
<dbReference type="InterPro" id="IPR036872">
    <property type="entry name" value="CH_dom_sf"/>
</dbReference>
<evidence type="ECO:0000259" key="14">
    <source>
        <dbReference type="PROSITE" id="PS50003"/>
    </source>
</evidence>
<dbReference type="SMART" id="SM00252">
    <property type="entry name" value="SH2"/>
    <property type="match status" value="1"/>
</dbReference>
<dbReference type="AlphaFoldDB" id="A0A195FG48"/>
<dbReference type="PROSITE" id="PS50003">
    <property type="entry name" value="PH_DOMAIN"/>
    <property type="match status" value="1"/>
</dbReference>
<dbReference type="Pfam" id="PF00018">
    <property type="entry name" value="SH3_1"/>
    <property type="match status" value="1"/>
</dbReference>
<dbReference type="GO" id="GO:0048468">
    <property type="term" value="P:cell development"/>
    <property type="evidence" value="ECO:0007669"/>
    <property type="project" value="UniProtKB-ARBA"/>
</dbReference>
<gene>
    <name evidence="18" type="ORF">ALC56_06425</name>
</gene>
<reference evidence="18 19" key="1">
    <citation type="submission" date="2016-03" db="EMBL/GenBank/DDBJ databases">
        <title>Trachymyrmex septentrionalis WGS genome.</title>
        <authorList>
            <person name="Nygaard S."/>
            <person name="Hu H."/>
            <person name="Boomsma J."/>
            <person name="Zhang G."/>
        </authorList>
    </citation>
    <scope>NUCLEOTIDE SEQUENCE [LARGE SCALE GENOMIC DNA]</scope>
    <source>
        <strain evidence="18">Tsep2-gDNA-1</strain>
        <tissue evidence="18">Whole body</tissue>
    </source>
</reference>
<dbReference type="SMART" id="SM00326">
    <property type="entry name" value="SH3"/>
    <property type="match status" value="1"/>
</dbReference>
<evidence type="ECO:0000256" key="1">
    <source>
        <dbReference type="ARBA" id="ARBA00022443"/>
    </source>
</evidence>
<protein>
    <submittedName>
        <fullName evidence="18">Protein vav</fullName>
    </submittedName>
</protein>
<dbReference type="Gene3D" id="2.30.29.30">
    <property type="entry name" value="Pleckstrin-homology domain (PH domain)/Phosphotyrosine-binding domain (PTB)"/>
    <property type="match status" value="1"/>
</dbReference>
<evidence type="ECO:0000259" key="16">
    <source>
        <dbReference type="PROSITE" id="PS50021"/>
    </source>
</evidence>
<evidence type="ECO:0000259" key="15">
    <source>
        <dbReference type="PROSITE" id="PS50010"/>
    </source>
</evidence>
<keyword evidence="6" id="KW-0863">Zinc-finger</keyword>
<keyword evidence="1 10" id="KW-0728">SH3 domain</keyword>
<dbReference type="PROSITE" id="PS50001">
    <property type="entry name" value="SH2"/>
    <property type="match status" value="1"/>
</dbReference>
<evidence type="ECO:0000256" key="10">
    <source>
        <dbReference type="PROSITE-ProRule" id="PRU00192"/>
    </source>
</evidence>
<evidence type="ECO:0000256" key="7">
    <source>
        <dbReference type="ARBA" id="ARBA00022833"/>
    </source>
</evidence>
<evidence type="ECO:0000256" key="4">
    <source>
        <dbReference type="ARBA" id="ARBA00022723"/>
    </source>
</evidence>
<keyword evidence="7" id="KW-0862">Zinc</keyword>
<feature type="domain" description="Phorbol-ester/DAG-type" evidence="17">
    <location>
        <begin position="605"/>
        <end position="654"/>
    </location>
</feature>
<evidence type="ECO:0000256" key="5">
    <source>
        <dbReference type="ARBA" id="ARBA00022737"/>
    </source>
</evidence>
<keyword evidence="2" id="KW-0597">Phosphoprotein</keyword>
<dbReference type="PANTHER" id="PTHR45818:SF3">
    <property type="entry name" value="PROTEIN VAV"/>
    <property type="match status" value="1"/>
</dbReference>
<keyword evidence="3" id="KW-0344">Guanine-nucleotide releasing factor</keyword>
<feature type="domain" description="SH3" evidence="13">
    <location>
        <begin position="782"/>
        <end position="841"/>
    </location>
</feature>
<dbReference type="PANTHER" id="PTHR45818">
    <property type="entry name" value="PROTEIN VAV"/>
    <property type="match status" value="1"/>
</dbReference>
<dbReference type="SMART" id="SM00109">
    <property type="entry name" value="C1"/>
    <property type="match status" value="1"/>
</dbReference>
<sequence length="841" mass="96807">MNRTDSVDANKAWHESARWLIRCGALRADHKANWPQATAFDLAYTLRDGVLLCNLLNIVDAGCIDMKDVNQKPQMAQFLCLRNIKVFLSACSNVFGLSDSELFEPLMLFDLSNFHRVLCTLSALSNCPRLRRKGITGFSVGHGRSQEDIYKDLQSAGAGATYGYVALKTRTVDVDESRVYEELLYFSSNSQRNWPSAEKMDFYCACREDEGRRRRFRRREGDEMGGGRDNEDPVGEEEGYGAFCSHAQSEEIYQDLCSLHLPPPPSVAQSSAISGGEKRDYVIQELVETERNYTEVLSNLLRQFVRPLSSLLRPEDSARIFFGIKQLSEIHVGFHSQLRKARNGAAIAQVFLDWREKFLIYGDYCANLTLAQYTLQEACSRNEIVNQEVVRCEQEANSNKFKLSDILSVPMQRVLKYHLLLDKLVEETPREWIEDFRALAKAREVMVDVAQYINEVKRDSDTLDIIKDIQASIIDWDVPEDAQLKDFGRLLRDGELKVKAHGDQRIKARYAFVFEQVVLICKAGRGDQYCYRETLRLDDYRLEDHIGRRTLGRDSRWSYQWLLVHKQAYTAYTLYARTEEQKQMWIKALQDAMDNVNPAACRNTNHKFKLTTFDTPKSCQRCGKFLKGRIFQGYKCETCRLAVHKQCIAHSGRCMPTPTSPTPPPPLPCERALAAKLWFVGEMGRDAASNKLESRDDGTYMLRVRPTGQPRLKHETNYALSIKAEGAVKHIRVFKRDVDGADLYYLSESRFFKSVVELVEYYERASLSENFEKLDQRLLWPYRRVLAKALFDFRGCERNQLSLRRGCRVVVLSKEGDAKGWWKGKIGDQIGFFPKEYVEEE</sequence>
<feature type="domain" description="SH2" evidence="12">
    <location>
        <begin position="678"/>
        <end position="782"/>
    </location>
</feature>
<dbReference type="InterPro" id="IPR055251">
    <property type="entry name" value="SOS1_NGEF_PH"/>
</dbReference>
<dbReference type="InterPro" id="IPR000980">
    <property type="entry name" value="SH2"/>
</dbReference>
<dbReference type="InterPro" id="IPR000219">
    <property type="entry name" value="DH_dom"/>
</dbReference>
<proteinExistence type="predicted"/>
<dbReference type="PROSITE" id="PS50021">
    <property type="entry name" value="CH"/>
    <property type="match status" value="1"/>
</dbReference>
<dbReference type="InterPro" id="IPR001849">
    <property type="entry name" value="PH_domain"/>
</dbReference>
<evidence type="ECO:0000259" key="12">
    <source>
        <dbReference type="PROSITE" id="PS50001"/>
    </source>
</evidence>
<evidence type="ECO:0000256" key="11">
    <source>
        <dbReference type="SAM" id="MobiDB-lite"/>
    </source>
</evidence>
<dbReference type="GO" id="GO:0005085">
    <property type="term" value="F:guanyl-nucleotide exchange factor activity"/>
    <property type="evidence" value="ECO:0007669"/>
    <property type="project" value="UniProtKB-KW"/>
</dbReference>
<feature type="domain" description="PH" evidence="14">
    <location>
        <begin position="489"/>
        <end position="594"/>
    </location>
</feature>
<dbReference type="Pfam" id="PF22697">
    <property type="entry name" value="SOS1_NGEF_PH"/>
    <property type="match status" value="1"/>
</dbReference>
<evidence type="ECO:0000256" key="2">
    <source>
        <dbReference type="ARBA" id="ARBA00022553"/>
    </source>
</evidence>
<dbReference type="SUPFAM" id="SSF47576">
    <property type="entry name" value="Calponin-homology domain, CH-domain"/>
    <property type="match status" value="1"/>
</dbReference>
<dbReference type="CDD" id="cd09940">
    <property type="entry name" value="SH2_Vav_family"/>
    <property type="match status" value="1"/>
</dbReference>
<dbReference type="InterPro" id="IPR011993">
    <property type="entry name" value="PH-like_dom_sf"/>
</dbReference>
<dbReference type="InterPro" id="IPR002219">
    <property type="entry name" value="PKC_DAG/PE"/>
</dbReference>
<dbReference type="Pfam" id="PF00307">
    <property type="entry name" value="CH"/>
    <property type="match status" value="1"/>
</dbReference>
<evidence type="ECO:0000259" key="17">
    <source>
        <dbReference type="PROSITE" id="PS50081"/>
    </source>
</evidence>
<dbReference type="Gene3D" id="3.30.60.20">
    <property type="match status" value="1"/>
</dbReference>
<dbReference type="PRINTS" id="PR00401">
    <property type="entry name" value="SH2DOMAIN"/>
</dbReference>
<dbReference type="CDD" id="cd20810">
    <property type="entry name" value="C1_VAV"/>
    <property type="match status" value="1"/>
</dbReference>
<accession>A0A195FG48</accession>
<dbReference type="Pfam" id="PF00017">
    <property type="entry name" value="SH2"/>
    <property type="match status" value="1"/>
</dbReference>